<keyword evidence="2" id="KW-1185">Reference proteome</keyword>
<evidence type="ECO:0000313" key="1">
    <source>
        <dbReference type="EMBL" id="CAH0045408.1"/>
    </source>
</evidence>
<name>A0A9N9WAS4_9HYPO</name>
<dbReference type="EMBL" id="CABFOC020000011">
    <property type="protein sequence ID" value="CAH0045408.1"/>
    <property type="molecule type" value="Genomic_DNA"/>
</dbReference>
<dbReference type="OrthoDB" id="3535423at2759"/>
<protein>
    <submittedName>
        <fullName evidence="1">Uncharacterized protein</fullName>
    </submittedName>
</protein>
<proteinExistence type="predicted"/>
<accession>A0A9N9WAS4</accession>
<gene>
    <name evidence="1" type="ORF">CSOL1703_00011157</name>
</gene>
<organism evidence="1 2">
    <name type="scientific">Clonostachys solani</name>
    <dbReference type="NCBI Taxonomy" id="160281"/>
    <lineage>
        <taxon>Eukaryota</taxon>
        <taxon>Fungi</taxon>
        <taxon>Dikarya</taxon>
        <taxon>Ascomycota</taxon>
        <taxon>Pezizomycotina</taxon>
        <taxon>Sordariomycetes</taxon>
        <taxon>Hypocreomycetidae</taxon>
        <taxon>Hypocreales</taxon>
        <taxon>Bionectriaceae</taxon>
        <taxon>Clonostachys</taxon>
    </lineage>
</organism>
<evidence type="ECO:0000313" key="2">
    <source>
        <dbReference type="Proteomes" id="UP000775872"/>
    </source>
</evidence>
<dbReference type="Proteomes" id="UP000775872">
    <property type="component" value="Unassembled WGS sequence"/>
</dbReference>
<sequence>MANQDGVYGTFTIASGCMCFGSLHNIWGGSLAPVQLFRQVKPQPSGTVSAHELKHNIAAVKLLAGLHAMSMWIQIARSRKSS</sequence>
<reference evidence="1" key="1">
    <citation type="submission" date="2021-10" db="EMBL/GenBank/DDBJ databases">
        <authorList>
            <person name="Piombo E."/>
        </authorList>
    </citation>
    <scope>NUCLEOTIDE SEQUENCE</scope>
</reference>
<dbReference type="AlphaFoldDB" id="A0A9N9WAS4"/>
<feature type="non-terminal residue" evidence="1">
    <location>
        <position position="82"/>
    </location>
</feature>
<comment type="caution">
    <text evidence="1">The sequence shown here is derived from an EMBL/GenBank/DDBJ whole genome shotgun (WGS) entry which is preliminary data.</text>
</comment>